<dbReference type="Proteomes" id="UP000198848">
    <property type="component" value="Unassembled WGS sequence"/>
</dbReference>
<gene>
    <name evidence="1" type="ORF">SAMN04489842_0268</name>
</gene>
<dbReference type="STRING" id="1095778.SAMN04489842_0268"/>
<dbReference type="EMBL" id="FNLC01000001">
    <property type="protein sequence ID" value="SDQ26283.1"/>
    <property type="molecule type" value="Genomic_DNA"/>
</dbReference>
<reference evidence="2" key="1">
    <citation type="submission" date="2016-10" db="EMBL/GenBank/DDBJ databases">
        <authorList>
            <person name="Varghese N."/>
            <person name="Submissions S."/>
        </authorList>
    </citation>
    <scope>NUCLEOTIDE SEQUENCE [LARGE SCALE GENOMIC DNA]</scope>
    <source>
        <strain evidence="2">DSM 24767</strain>
    </source>
</reference>
<dbReference type="Pfam" id="PF04134">
    <property type="entry name" value="DCC1-like"/>
    <property type="match status" value="1"/>
</dbReference>
<dbReference type="AlphaFoldDB" id="A0A1H0ZFR5"/>
<sequence>MSDSDLEVPDEPIVLFDGVCNLCSGFVQFVVPRDPEGRIHFASLQSDVAEELLAEHEPSADDLESIVLIDGDDCHVKSSAVIRIGEYLGGIYGLATVGRVVPRRLRDWAYEFVAARRYDWFGQKEQCMMPTGDVRERFLE</sequence>
<dbReference type="PANTHER" id="PTHR33639:SF2">
    <property type="entry name" value="DUF393 DOMAIN-CONTAINING PROTEIN"/>
    <property type="match status" value="1"/>
</dbReference>
<dbReference type="InterPro" id="IPR052927">
    <property type="entry name" value="DCC_oxidoreductase"/>
</dbReference>
<name>A0A1H0ZFR5_NATTX</name>
<dbReference type="GO" id="GO:0015035">
    <property type="term" value="F:protein-disulfide reductase activity"/>
    <property type="evidence" value="ECO:0007669"/>
    <property type="project" value="InterPro"/>
</dbReference>
<keyword evidence="2" id="KW-1185">Reference proteome</keyword>
<dbReference type="PANTHER" id="PTHR33639">
    <property type="entry name" value="THIOL-DISULFIDE OXIDOREDUCTASE DCC"/>
    <property type="match status" value="1"/>
</dbReference>
<accession>A0A1H0ZFR5</accession>
<dbReference type="RefSeq" id="WP_090376206.1">
    <property type="nucleotide sequence ID" value="NZ_FNLC01000001.1"/>
</dbReference>
<organism evidence="1 2">
    <name type="scientific">Natronobacterium texcoconense</name>
    <dbReference type="NCBI Taxonomy" id="1095778"/>
    <lineage>
        <taxon>Archaea</taxon>
        <taxon>Methanobacteriati</taxon>
        <taxon>Methanobacteriota</taxon>
        <taxon>Stenosarchaea group</taxon>
        <taxon>Halobacteria</taxon>
        <taxon>Halobacteriales</taxon>
        <taxon>Natrialbaceae</taxon>
        <taxon>Natronobacterium</taxon>
    </lineage>
</organism>
<protein>
    <submittedName>
        <fullName evidence="1">Predicted thiol-disulfide oxidoreductase YuxK, DCC family</fullName>
    </submittedName>
</protein>
<dbReference type="InterPro" id="IPR007263">
    <property type="entry name" value="DCC1-like"/>
</dbReference>
<dbReference type="OrthoDB" id="340558at2157"/>
<evidence type="ECO:0000313" key="2">
    <source>
        <dbReference type="Proteomes" id="UP000198848"/>
    </source>
</evidence>
<proteinExistence type="predicted"/>
<evidence type="ECO:0000313" key="1">
    <source>
        <dbReference type="EMBL" id="SDQ26283.1"/>
    </source>
</evidence>